<dbReference type="Proteomes" id="UP000438182">
    <property type="component" value="Unassembled WGS sequence"/>
</dbReference>
<comment type="caution">
    <text evidence="1">The sequence shown here is derived from an EMBL/GenBank/DDBJ whole genome shotgun (WGS) entry which is preliminary data.</text>
</comment>
<dbReference type="EMBL" id="WSTA01000042">
    <property type="protein sequence ID" value="MWB98931.1"/>
    <property type="molecule type" value="Genomic_DNA"/>
</dbReference>
<dbReference type="AlphaFoldDB" id="A0A6I4NXM3"/>
<evidence type="ECO:0000313" key="1">
    <source>
        <dbReference type="EMBL" id="MWB98931.1"/>
    </source>
</evidence>
<gene>
    <name evidence="1" type="ORF">GB864_10275</name>
</gene>
<evidence type="ECO:0000313" key="2">
    <source>
        <dbReference type="Proteomes" id="UP000438182"/>
    </source>
</evidence>
<proteinExistence type="predicted"/>
<name>A0A6I4NXM3_9MICO</name>
<dbReference type="RefSeq" id="WP_160424711.1">
    <property type="nucleotide sequence ID" value="NZ_WSTA01000042.1"/>
</dbReference>
<dbReference type="InterPro" id="IPR032580">
    <property type="entry name" value="SatD"/>
</dbReference>
<reference evidence="1 2" key="1">
    <citation type="submission" date="2019-12" db="EMBL/GenBank/DDBJ databases">
        <authorList>
            <person name="Kim Y.S."/>
        </authorList>
    </citation>
    <scope>NUCLEOTIDE SEQUENCE [LARGE SCALE GENOMIC DNA]</scope>
    <source>
        <strain evidence="1 2">MMS17-SY077</strain>
    </source>
</reference>
<protein>
    <recommendedName>
        <fullName evidence="3">RNA polymerase subunit sigma-70</fullName>
    </recommendedName>
</protein>
<keyword evidence="2" id="KW-1185">Reference proteome</keyword>
<sequence length="210" mass="22055">MIAAVTMDLVGSRRIADRAAAQREIDDALARVGRVGPKPITPLHPTVGDETQGVYAELDDALAAVLLLRLRLPDDVDCRFGIGLGAVGSIPSAAGDISEGPGWWAAREAIDTVHRLQQRAVPGARTWVAAADDASGLDLPHVNAYLLARDQLVTSMSERTRRLAYGRCLGTSQRDLAGAEGITQSAVSQALASAGAAAVVEGYRLLRHGS</sequence>
<dbReference type="Pfam" id="PF16264">
    <property type="entry name" value="SatD"/>
    <property type="match status" value="1"/>
</dbReference>
<evidence type="ECO:0008006" key="3">
    <source>
        <dbReference type="Google" id="ProtNLM"/>
    </source>
</evidence>
<organism evidence="1 2">
    <name type="scientific">Agromyces seonyuensis</name>
    <dbReference type="NCBI Taxonomy" id="2662446"/>
    <lineage>
        <taxon>Bacteria</taxon>
        <taxon>Bacillati</taxon>
        <taxon>Actinomycetota</taxon>
        <taxon>Actinomycetes</taxon>
        <taxon>Micrococcales</taxon>
        <taxon>Microbacteriaceae</taxon>
        <taxon>Agromyces</taxon>
    </lineage>
</organism>
<accession>A0A6I4NXM3</accession>